<proteinExistence type="predicted"/>
<sequence length="282" mass="31821">NRRYLSRRVVAVQSSNLEQLVRQYETAQTTEAQQELLPALLKAWAKTDPSYYEYTEGLWESMVSSNGQGVGIASGNSGPTISFDQIDPAIQSAFNGAKSKIGVIDSFMGTKTEKLFYIREDDIIKTTQAINNIYDDITFSIYKGLYGQTAIYKQYENAIEKEWILKDNGDIGYIQNFKNVEQLFETKFSSDIKNTFIELIAFTDHITNVYQDVPKKGFDGLQSLIFENYEKFDESTLIEINDFLSKYPTATKYIVGTNDIDILHGASKSETLLGGKGNDTLV</sequence>
<evidence type="ECO:0000313" key="1">
    <source>
        <dbReference type="EMBL" id="RKG28991.1"/>
    </source>
</evidence>
<dbReference type="AlphaFoldDB" id="A0A3A8EJA0"/>
<organism evidence="1 2">
    <name type="scientific">Acinetobacter tianfuensis</name>
    <dbReference type="NCBI Taxonomy" id="2419603"/>
    <lineage>
        <taxon>Bacteria</taxon>
        <taxon>Pseudomonadati</taxon>
        <taxon>Pseudomonadota</taxon>
        <taxon>Gammaproteobacteria</taxon>
        <taxon>Moraxellales</taxon>
        <taxon>Moraxellaceae</taxon>
        <taxon>Acinetobacter</taxon>
    </lineage>
</organism>
<dbReference type="Proteomes" id="UP000282388">
    <property type="component" value="Unassembled WGS sequence"/>
</dbReference>
<dbReference type="EMBL" id="RAXV01000098">
    <property type="protein sequence ID" value="RKG28991.1"/>
    <property type="molecule type" value="Genomic_DNA"/>
</dbReference>
<accession>A0A3A8EJA0</accession>
<evidence type="ECO:0000313" key="2">
    <source>
        <dbReference type="Proteomes" id="UP000282388"/>
    </source>
</evidence>
<reference evidence="1 2" key="1">
    <citation type="submission" date="2018-09" db="EMBL/GenBank/DDBJ databases">
        <title>The draft genome of Acinetobacter spp. strains.</title>
        <authorList>
            <person name="Qin J."/>
            <person name="Feng Y."/>
            <person name="Zong Z."/>
        </authorList>
    </citation>
    <scope>NUCLEOTIDE SEQUENCE [LARGE SCALE GENOMIC DNA]</scope>
    <source>
        <strain evidence="1 2">WCHAc060012</strain>
    </source>
</reference>
<name>A0A3A8EJA0_9GAMM</name>
<gene>
    <name evidence="1" type="ORF">D7V32_17035</name>
</gene>
<feature type="non-terminal residue" evidence="1">
    <location>
        <position position="282"/>
    </location>
</feature>
<keyword evidence="2" id="KW-1185">Reference proteome</keyword>
<protein>
    <submittedName>
        <fullName evidence="1">Uncharacterized protein</fullName>
    </submittedName>
</protein>
<feature type="non-terminal residue" evidence="1">
    <location>
        <position position="1"/>
    </location>
</feature>
<comment type="caution">
    <text evidence="1">The sequence shown here is derived from an EMBL/GenBank/DDBJ whole genome shotgun (WGS) entry which is preliminary data.</text>
</comment>